<gene>
    <name evidence="1" type="ORF">COCVIDRAFT_12843</name>
</gene>
<sequence>MRFTNTLTAVLGINSMATAGFVKADFYISNVAGTQLERLNSYRNQHQLTPEQDKVLDQAAEIVRTADHSQIGIIRAATEAAFGNAEAAYILTGKHRGSENTFAEKRALLRRATDCNCSTDDNYCNDSQYCAYNYGNCNFKPGCGTLWLEVCDGRCVKK</sequence>
<dbReference type="NCBIfam" id="NF033852">
    <property type="entry name" value="fulvocin_rel"/>
    <property type="match status" value="1"/>
</dbReference>
<dbReference type="HOGENOM" id="CLU_1669070_0_0_1"/>
<reference evidence="1 2" key="1">
    <citation type="journal article" date="2013" name="PLoS Genet.">
        <title>Comparative genome structure, secondary metabolite, and effector coding capacity across Cochliobolus pathogens.</title>
        <authorList>
            <person name="Condon B.J."/>
            <person name="Leng Y."/>
            <person name="Wu D."/>
            <person name="Bushley K.E."/>
            <person name="Ohm R.A."/>
            <person name="Otillar R."/>
            <person name="Martin J."/>
            <person name="Schackwitz W."/>
            <person name="Grimwood J."/>
            <person name="MohdZainudin N."/>
            <person name="Xue C."/>
            <person name="Wang R."/>
            <person name="Manning V.A."/>
            <person name="Dhillon B."/>
            <person name="Tu Z.J."/>
            <person name="Steffenson B.J."/>
            <person name="Salamov A."/>
            <person name="Sun H."/>
            <person name="Lowry S."/>
            <person name="LaButti K."/>
            <person name="Han J."/>
            <person name="Copeland A."/>
            <person name="Lindquist E."/>
            <person name="Barry K."/>
            <person name="Schmutz J."/>
            <person name="Baker S.E."/>
            <person name="Ciuffetti L.M."/>
            <person name="Grigoriev I.V."/>
            <person name="Zhong S."/>
            <person name="Turgeon B.G."/>
        </authorList>
    </citation>
    <scope>NUCLEOTIDE SEQUENCE [LARGE SCALE GENOMIC DNA]</scope>
    <source>
        <strain evidence="1 2">FI3</strain>
    </source>
</reference>
<protein>
    <submittedName>
        <fullName evidence="1">Uncharacterized protein</fullName>
    </submittedName>
</protein>
<keyword evidence="2" id="KW-1185">Reference proteome</keyword>
<name>W7EVH3_BIPV3</name>
<accession>W7EVH3</accession>
<evidence type="ECO:0000313" key="2">
    <source>
        <dbReference type="Proteomes" id="UP000054337"/>
    </source>
</evidence>
<proteinExistence type="predicted"/>
<dbReference type="EMBL" id="KI968702">
    <property type="protein sequence ID" value="EUN30989.1"/>
    <property type="molecule type" value="Genomic_DNA"/>
</dbReference>
<dbReference type="GeneID" id="26251222"/>
<dbReference type="Proteomes" id="UP000054337">
    <property type="component" value="Unassembled WGS sequence"/>
</dbReference>
<dbReference type="AlphaFoldDB" id="W7EVH3"/>
<evidence type="ECO:0000313" key="1">
    <source>
        <dbReference type="EMBL" id="EUN30989.1"/>
    </source>
</evidence>
<dbReference type="RefSeq" id="XP_014560426.1">
    <property type="nucleotide sequence ID" value="XM_014704940.1"/>
</dbReference>
<organism evidence="1 2">
    <name type="scientific">Bipolaris victoriae (strain FI3)</name>
    <name type="common">Victoria blight of oats agent</name>
    <name type="synonym">Cochliobolus victoriae</name>
    <dbReference type="NCBI Taxonomy" id="930091"/>
    <lineage>
        <taxon>Eukaryota</taxon>
        <taxon>Fungi</taxon>
        <taxon>Dikarya</taxon>
        <taxon>Ascomycota</taxon>
        <taxon>Pezizomycotina</taxon>
        <taxon>Dothideomycetes</taxon>
        <taxon>Pleosporomycetidae</taxon>
        <taxon>Pleosporales</taxon>
        <taxon>Pleosporineae</taxon>
        <taxon>Pleosporaceae</taxon>
        <taxon>Bipolaris</taxon>
    </lineage>
</organism>